<dbReference type="Proteomes" id="UP000182229">
    <property type="component" value="Unassembled WGS sequence"/>
</dbReference>
<evidence type="ECO:0000313" key="2">
    <source>
        <dbReference type="Proteomes" id="UP000182229"/>
    </source>
</evidence>
<sequence length="448" mass="50390">MDEEVFASREGWPDEVRVRRVGNAFVSDVMQLEADAQGRAWVLRRDKDSSLRSHDEGRSFLEVYSQDGRLERTLKPLEGAHLVRFVLHPSGELTLFELRRESNQAFYDLYLRRLSANGETLVERRFEDPGRPGENLSYEFDGSRNGDVMNVEVLTTLGPGWSHTRFLGPLKALALGEDVVFSVRVYGVKLYRLTPSLELAWDTQVMPHHDNLLLIGAEQLALDGEGNLVVAFDMALSEARAYQRHFQRALQAREDGSIDVAVLRFSAHGAFIDIQLHGGAADDLLEAMAIHAGEVVLVARNRLEKFDIPNDTLEFDLVLMRASLREGALLLYRQLDLAREDYPRAVVVDGEGRIYVGGNYDYAQADSNSQVDYGKGLLVRLDWRTGEPLERLSLSGPRDVQLWHLALRPDGRMLFAGIYDAPHSHTADQDASLSFNRGMLGTITLQAR</sequence>
<accession>A0A1L9B4M1</accession>
<dbReference type="EMBL" id="MPIN01000008">
    <property type="protein sequence ID" value="OJH37209.1"/>
    <property type="molecule type" value="Genomic_DNA"/>
</dbReference>
<reference evidence="1 2" key="2">
    <citation type="submission" date="2016-12" db="EMBL/GenBank/DDBJ databases">
        <title>Draft Genome Sequence of Cystobacter ferrugineus Strain Cbfe23.</title>
        <authorList>
            <person name="Akbar S."/>
            <person name="Dowd S.E."/>
            <person name="Stevens D.C."/>
        </authorList>
    </citation>
    <scope>NUCLEOTIDE SEQUENCE [LARGE SCALE GENOMIC DNA]</scope>
    <source>
        <strain evidence="1 2">Cbfe23</strain>
    </source>
</reference>
<dbReference type="AlphaFoldDB" id="A0A1L9B4M1"/>
<evidence type="ECO:0000313" key="1">
    <source>
        <dbReference type="EMBL" id="OJH37209.1"/>
    </source>
</evidence>
<dbReference type="SUPFAM" id="SSF63829">
    <property type="entry name" value="Calcium-dependent phosphotriesterase"/>
    <property type="match status" value="1"/>
</dbReference>
<comment type="caution">
    <text evidence="1">The sequence shown here is derived from an EMBL/GenBank/DDBJ whole genome shotgun (WGS) entry which is preliminary data.</text>
</comment>
<organism evidence="1 2">
    <name type="scientific">Cystobacter ferrugineus</name>
    <dbReference type="NCBI Taxonomy" id="83449"/>
    <lineage>
        <taxon>Bacteria</taxon>
        <taxon>Pseudomonadati</taxon>
        <taxon>Myxococcota</taxon>
        <taxon>Myxococcia</taxon>
        <taxon>Myxococcales</taxon>
        <taxon>Cystobacterineae</taxon>
        <taxon>Archangiaceae</taxon>
        <taxon>Cystobacter</taxon>
    </lineage>
</organism>
<reference evidence="2" key="1">
    <citation type="submission" date="2016-11" db="EMBL/GenBank/DDBJ databases">
        <authorList>
            <person name="Shukria A."/>
            <person name="Stevens D.C."/>
        </authorList>
    </citation>
    <scope>NUCLEOTIDE SEQUENCE [LARGE SCALE GENOMIC DNA]</scope>
    <source>
        <strain evidence="2">Cbfe23</strain>
    </source>
</reference>
<proteinExistence type="predicted"/>
<name>A0A1L9B4M1_9BACT</name>
<protein>
    <submittedName>
        <fullName evidence="1">Uncharacterized protein</fullName>
    </submittedName>
</protein>
<keyword evidence="2" id="KW-1185">Reference proteome</keyword>
<gene>
    <name evidence="1" type="ORF">BON30_28250</name>
</gene>